<dbReference type="EMBL" id="PJNE01000001">
    <property type="protein sequence ID" value="PKW27911.1"/>
    <property type="molecule type" value="Genomic_DNA"/>
</dbReference>
<dbReference type="RefSeq" id="WP_101396266.1">
    <property type="nucleotide sequence ID" value="NZ_PJNE01000001.1"/>
</dbReference>
<evidence type="ECO:0000313" key="1">
    <source>
        <dbReference type="EMBL" id="PKW27911.1"/>
    </source>
</evidence>
<dbReference type="AlphaFoldDB" id="A0A2N3YM19"/>
<reference evidence="1 2" key="1">
    <citation type="submission" date="2017-12" db="EMBL/GenBank/DDBJ databases">
        <title>Sequencing the genomes of 1000 Actinobacteria strains.</title>
        <authorList>
            <person name="Klenk H.-P."/>
        </authorList>
    </citation>
    <scope>NUCLEOTIDE SEQUENCE [LARGE SCALE GENOMIC DNA]</scope>
    <source>
        <strain evidence="1 2">DSM 12806</strain>
    </source>
</reference>
<name>A0A2N3YM19_9MICO</name>
<evidence type="ECO:0000313" key="2">
    <source>
        <dbReference type="Proteomes" id="UP000233781"/>
    </source>
</evidence>
<comment type="caution">
    <text evidence="1">The sequence shown here is derived from an EMBL/GenBank/DDBJ whole genome shotgun (WGS) entry which is preliminary data.</text>
</comment>
<organism evidence="1 2">
    <name type="scientific">Phycicoccus duodecadis</name>
    <dbReference type="NCBI Taxonomy" id="173053"/>
    <lineage>
        <taxon>Bacteria</taxon>
        <taxon>Bacillati</taxon>
        <taxon>Actinomycetota</taxon>
        <taxon>Actinomycetes</taxon>
        <taxon>Micrococcales</taxon>
        <taxon>Intrasporangiaceae</taxon>
        <taxon>Phycicoccus</taxon>
    </lineage>
</organism>
<accession>A0A2N3YM19</accession>
<evidence type="ECO:0008006" key="3">
    <source>
        <dbReference type="Google" id="ProtNLM"/>
    </source>
</evidence>
<sequence>MEPPRPGAVARPVVLVEGESDAVVVRALLRDRAPGVGVTPMGGVTNLLRFLDRLGGPGPHVLALVDQGETRFATGALRRHGVRAESVEELAWHGVFVCERDLEEVLIRGLGPGTVVDTLAGMGEGAAFETFTRMPQWRGRPVADQLHRFAGSGSGRKARLAARLVERLDPGALPAPLDALVAAAAAVPLP</sequence>
<protein>
    <recommendedName>
        <fullName evidence="3">ATP-dependent endonuclease</fullName>
    </recommendedName>
</protein>
<proteinExistence type="predicted"/>
<dbReference type="Proteomes" id="UP000233781">
    <property type="component" value="Unassembled WGS sequence"/>
</dbReference>
<gene>
    <name evidence="1" type="ORF">ATL31_2762</name>
</gene>
<keyword evidence="2" id="KW-1185">Reference proteome</keyword>
<dbReference type="OrthoDB" id="9152042at2"/>